<sequence>MLSFKALRRWFYDRGLVLALVGSLAFWLIAGRALVGLLHEGGVLNLGG</sequence>
<keyword evidence="2" id="KW-1185">Reference proteome</keyword>
<dbReference type="Proteomes" id="UP000595448">
    <property type="component" value="Chromosome"/>
</dbReference>
<evidence type="ECO:0000313" key="1">
    <source>
        <dbReference type="EMBL" id="QQQ18059.1"/>
    </source>
</evidence>
<proteinExistence type="predicted"/>
<protein>
    <recommendedName>
        <fullName evidence="3">ABC transporter permease</fullName>
    </recommendedName>
</protein>
<accession>A0ABX7BPL1</accession>
<dbReference type="RefSeq" id="WP_201102434.1">
    <property type="nucleotide sequence ID" value="NZ_CP067977.1"/>
</dbReference>
<reference evidence="1 2" key="1">
    <citation type="submission" date="2021-01" db="EMBL/GenBank/DDBJ databases">
        <title>Brevundimonas vitis sp. nov., an bacterium isolated from grape (Vitis vinifera).</title>
        <authorList>
            <person name="Jiang L."/>
            <person name="Lee J."/>
        </authorList>
    </citation>
    <scope>NUCLEOTIDE SEQUENCE [LARGE SCALE GENOMIC DNA]</scope>
    <source>
        <strain evidence="1 2">GRTSA-9</strain>
    </source>
</reference>
<evidence type="ECO:0008006" key="3">
    <source>
        <dbReference type="Google" id="ProtNLM"/>
    </source>
</evidence>
<dbReference type="EMBL" id="CP067977">
    <property type="protein sequence ID" value="QQQ18059.1"/>
    <property type="molecule type" value="Genomic_DNA"/>
</dbReference>
<evidence type="ECO:0000313" key="2">
    <source>
        <dbReference type="Proteomes" id="UP000595448"/>
    </source>
</evidence>
<gene>
    <name evidence="1" type="ORF">JIP62_12170</name>
</gene>
<name>A0ABX7BPL1_9CAUL</name>
<organism evidence="1 2">
    <name type="scientific">Brevundimonas vitisensis</name>
    <dbReference type="NCBI Taxonomy" id="2800818"/>
    <lineage>
        <taxon>Bacteria</taxon>
        <taxon>Pseudomonadati</taxon>
        <taxon>Pseudomonadota</taxon>
        <taxon>Alphaproteobacteria</taxon>
        <taxon>Caulobacterales</taxon>
        <taxon>Caulobacteraceae</taxon>
        <taxon>Brevundimonas</taxon>
    </lineage>
</organism>